<protein>
    <submittedName>
        <fullName evidence="6">TetR family transcriptional regulator</fullName>
    </submittedName>
</protein>
<organism evidence="6 7">
    <name type="scientific">Actinacidiphila polyblastidii</name>
    <dbReference type="NCBI Taxonomy" id="3110430"/>
    <lineage>
        <taxon>Bacteria</taxon>
        <taxon>Bacillati</taxon>
        <taxon>Actinomycetota</taxon>
        <taxon>Actinomycetes</taxon>
        <taxon>Kitasatosporales</taxon>
        <taxon>Streptomycetaceae</taxon>
        <taxon>Actinacidiphila</taxon>
    </lineage>
</organism>
<proteinExistence type="predicted"/>
<dbReference type="Gene3D" id="1.10.357.10">
    <property type="entry name" value="Tetracycline Repressor, domain 2"/>
    <property type="match status" value="1"/>
</dbReference>
<dbReference type="PROSITE" id="PS50977">
    <property type="entry name" value="HTH_TETR_2"/>
    <property type="match status" value="1"/>
</dbReference>
<dbReference type="Proteomes" id="UP001344658">
    <property type="component" value="Unassembled WGS sequence"/>
</dbReference>
<keyword evidence="1" id="KW-0805">Transcription regulation</keyword>
<dbReference type="PRINTS" id="PR00455">
    <property type="entry name" value="HTHTETR"/>
</dbReference>
<dbReference type="InterPro" id="IPR041347">
    <property type="entry name" value="MftR_C"/>
</dbReference>
<dbReference type="InterPro" id="IPR050109">
    <property type="entry name" value="HTH-type_TetR-like_transc_reg"/>
</dbReference>
<reference evidence="6 7" key="1">
    <citation type="submission" date="2023-12" db="EMBL/GenBank/DDBJ databases">
        <title>Streptomyces sp. V4-01.</title>
        <authorList>
            <person name="Somphong A."/>
            <person name="Phongsopitanun W."/>
        </authorList>
    </citation>
    <scope>NUCLEOTIDE SEQUENCE [LARGE SCALE GENOMIC DNA]</scope>
    <source>
        <strain evidence="6 7">V4-01</strain>
    </source>
</reference>
<dbReference type="SUPFAM" id="SSF46689">
    <property type="entry name" value="Homeodomain-like"/>
    <property type="match status" value="1"/>
</dbReference>
<keyword evidence="2 4" id="KW-0238">DNA-binding</keyword>
<dbReference type="InterPro" id="IPR001647">
    <property type="entry name" value="HTH_TetR"/>
</dbReference>
<evidence type="ECO:0000259" key="5">
    <source>
        <dbReference type="PROSITE" id="PS50977"/>
    </source>
</evidence>
<evidence type="ECO:0000313" key="6">
    <source>
        <dbReference type="EMBL" id="MEE4545140.1"/>
    </source>
</evidence>
<dbReference type="EMBL" id="JAZEWV010000025">
    <property type="protein sequence ID" value="MEE4545140.1"/>
    <property type="molecule type" value="Genomic_DNA"/>
</dbReference>
<name>A0ABU7PH92_9ACTN</name>
<evidence type="ECO:0000256" key="3">
    <source>
        <dbReference type="ARBA" id="ARBA00023163"/>
    </source>
</evidence>
<evidence type="ECO:0000256" key="2">
    <source>
        <dbReference type="ARBA" id="ARBA00023125"/>
    </source>
</evidence>
<dbReference type="Pfam" id="PF00440">
    <property type="entry name" value="TetR_N"/>
    <property type="match status" value="1"/>
</dbReference>
<evidence type="ECO:0000256" key="1">
    <source>
        <dbReference type="ARBA" id="ARBA00023015"/>
    </source>
</evidence>
<accession>A0ABU7PH92</accession>
<dbReference type="RefSeq" id="WP_330798502.1">
    <property type="nucleotide sequence ID" value="NZ_JAZEWV010000025.1"/>
</dbReference>
<feature type="domain" description="HTH tetR-type" evidence="5">
    <location>
        <begin position="6"/>
        <end position="66"/>
    </location>
</feature>
<keyword evidence="7" id="KW-1185">Reference proteome</keyword>
<dbReference type="PANTHER" id="PTHR30055">
    <property type="entry name" value="HTH-TYPE TRANSCRIPTIONAL REGULATOR RUTR"/>
    <property type="match status" value="1"/>
</dbReference>
<evidence type="ECO:0000256" key="4">
    <source>
        <dbReference type="PROSITE-ProRule" id="PRU00335"/>
    </source>
</evidence>
<sequence>MSRWQPNARERLEQAAMELYGERGFEQTTVAAIAERAGLTERTFFRHYADKREVLFSGSVALQDLFTGALAGAPDTAAPIDAMAAALDTVGEFFRDRRPYALRRQAVVTSNPNLRERELIKLASLSAALAAALHDRGVREPAASLVAEAGIAVFKIAFERWLDDPDERELTYFVRESLVELRAATAAG</sequence>
<dbReference type="PANTHER" id="PTHR30055:SF238">
    <property type="entry name" value="MYCOFACTOCIN BIOSYNTHESIS TRANSCRIPTIONAL REGULATOR MFTR-RELATED"/>
    <property type="match status" value="1"/>
</dbReference>
<gene>
    <name evidence="6" type="ORF">V2S66_24620</name>
</gene>
<comment type="caution">
    <text evidence="6">The sequence shown here is derived from an EMBL/GenBank/DDBJ whole genome shotgun (WGS) entry which is preliminary data.</text>
</comment>
<evidence type="ECO:0000313" key="7">
    <source>
        <dbReference type="Proteomes" id="UP001344658"/>
    </source>
</evidence>
<feature type="DNA-binding region" description="H-T-H motif" evidence="4">
    <location>
        <begin position="29"/>
        <end position="48"/>
    </location>
</feature>
<keyword evidence="3" id="KW-0804">Transcription</keyword>
<dbReference type="Pfam" id="PF17754">
    <property type="entry name" value="TetR_C_14"/>
    <property type="match status" value="1"/>
</dbReference>
<dbReference type="InterPro" id="IPR009057">
    <property type="entry name" value="Homeodomain-like_sf"/>
</dbReference>